<feature type="transmembrane region" description="Helical" evidence="2">
    <location>
        <begin position="72"/>
        <end position="100"/>
    </location>
</feature>
<dbReference type="RefSeq" id="WP_068131298.1">
    <property type="nucleotide sequence ID" value="NZ_CP042914.1"/>
</dbReference>
<protein>
    <submittedName>
        <fullName evidence="3">Uncharacterized protein</fullName>
    </submittedName>
</protein>
<keyword evidence="2" id="KW-1133">Transmembrane helix</keyword>
<evidence type="ECO:0000313" key="4">
    <source>
        <dbReference type="Proteomes" id="UP000325286"/>
    </source>
</evidence>
<keyword evidence="2" id="KW-0472">Membrane</keyword>
<accession>A0A5B9QY38</accession>
<keyword evidence="2" id="KW-0812">Transmembrane</keyword>
<name>A0A5B9QY38_9BACT</name>
<dbReference type="OrthoDB" id="290105at2"/>
<feature type="compositionally biased region" description="Polar residues" evidence="1">
    <location>
        <begin position="1"/>
        <end position="16"/>
    </location>
</feature>
<feature type="region of interest" description="Disordered" evidence="1">
    <location>
        <begin position="1"/>
        <end position="20"/>
    </location>
</feature>
<sequence>MPENQDLSTEGTSDRSSTGRDAYNIVSDTVVGMNVRKSDNLFQLKVILVCVLIGIPLGAIAGVLMSDADNRLVGALVGGLGLGFAGVVLGLFGSGIYLMIYRAVRHVKGKHD</sequence>
<organism evidence="3 4">
    <name type="scientific">Roseimaritima ulvae</name>
    <dbReference type="NCBI Taxonomy" id="980254"/>
    <lineage>
        <taxon>Bacteria</taxon>
        <taxon>Pseudomonadati</taxon>
        <taxon>Planctomycetota</taxon>
        <taxon>Planctomycetia</taxon>
        <taxon>Pirellulales</taxon>
        <taxon>Pirellulaceae</taxon>
        <taxon>Roseimaritima</taxon>
    </lineage>
</organism>
<gene>
    <name evidence="3" type="ORF">UC8_47920</name>
</gene>
<dbReference type="Proteomes" id="UP000325286">
    <property type="component" value="Chromosome"/>
</dbReference>
<keyword evidence="4" id="KW-1185">Reference proteome</keyword>
<evidence type="ECO:0000313" key="3">
    <source>
        <dbReference type="EMBL" id="QEG42750.1"/>
    </source>
</evidence>
<evidence type="ECO:0000256" key="1">
    <source>
        <dbReference type="SAM" id="MobiDB-lite"/>
    </source>
</evidence>
<reference evidence="3 4" key="1">
    <citation type="submission" date="2019-08" db="EMBL/GenBank/DDBJ databases">
        <title>Deep-cultivation of Planctomycetes and their phenomic and genomic characterization uncovers novel biology.</title>
        <authorList>
            <person name="Wiegand S."/>
            <person name="Jogler M."/>
            <person name="Boedeker C."/>
            <person name="Pinto D."/>
            <person name="Vollmers J."/>
            <person name="Rivas-Marin E."/>
            <person name="Kohn T."/>
            <person name="Peeters S.H."/>
            <person name="Heuer A."/>
            <person name="Rast P."/>
            <person name="Oberbeckmann S."/>
            <person name="Bunk B."/>
            <person name="Jeske O."/>
            <person name="Meyerdierks A."/>
            <person name="Storesund J.E."/>
            <person name="Kallscheuer N."/>
            <person name="Luecker S."/>
            <person name="Lage O.M."/>
            <person name="Pohl T."/>
            <person name="Merkel B.J."/>
            <person name="Hornburger P."/>
            <person name="Mueller R.-W."/>
            <person name="Bruemmer F."/>
            <person name="Labrenz M."/>
            <person name="Spormann A.M."/>
            <person name="Op den Camp H."/>
            <person name="Overmann J."/>
            <person name="Amann R."/>
            <person name="Jetten M.S.M."/>
            <person name="Mascher T."/>
            <person name="Medema M.H."/>
            <person name="Devos D.P."/>
            <person name="Kaster A.-K."/>
            <person name="Ovreas L."/>
            <person name="Rohde M."/>
            <person name="Galperin M.Y."/>
            <person name="Jogler C."/>
        </authorList>
    </citation>
    <scope>NUCLEOTIDE SEQUENCE [LARGE SCALE GENOMIC DNA]</scope>
    <source>
        <strain evidence="3 4">UC8</strain>
    </source>
</reference>
<feature type="transmembrane region" description="Helical" evidence="2">
    <location>
        <begin position="46"/>
        <end position="66"/>
    </location>
</feature>
<proteinExistence type="predicted"/>
<dbReference type="KEGG" id="rul:UC8_47920"/>
<dbReference type="EMBL" id="CP042914">
    <property type="protein sequence ID" value="QEG42750.1"/>
    <property type="molecule type" value="Genomic_DNA"/>
</dbReference>
<dbReference type="AlphaFoldDB" id="A0A5B9QY38"/>
<evidence type="ECO:0000256" key="2">
    <source>
        <dbReference type="SAM" id="Phobius"/>
    </source>
</evidence>